<proteinExistence type="predicted"/>
<dbReference type="STRING" id="1715691.TA5113_03075"/>
<sequence length="54" mass="5858">MYLITGIIGILIGAFTAKRRNGKTLDILHYAAGYGIAFAVAGFIITLIIEKNFL</sequence>
<keyword evidence="1" id="KW-0812">Transmembrane</keyword>
<dbReference type="AlphaFoldDB" id="A0A0P1IZA6"/>
<keyword evidence="3" id="KW-1185">Reference proteome</keyword>
<dbReference type="RefSeq" id="WP_165589431.1">
    <property type="nucleotide sequence ID" value="NZ_CYTO01000024.1"/>
</dbReference>
<keyword evidence="1" id="KW-1133">Transmembrane helix</keyword>
<name>A0A0P1IZA6_9RHOB</name>
<evidence type="ECO:0000256" key="1">
    <source>
        <dbReference type="SAM" id="Phobius"/>
    </source>
</evidence>
<organism evidence="2 3">
    <name type="scientific">Cognatishimia activa</name>
    <dbReference type="NCBI Taxonomy" id="1715691"/>
    <lineage>
        <taxon>Bacteria</taxon>
        <taxon>Pseudomonadati</taxon>
        <taxon>Pseudomonadota</taxon>
        <taxon>Alphaproteobacteria</taxon>
        <taxon>Rhodobacterales</taxon>
        <taxon>Paracoccaceae</taxon>
        <taxon>Cognatishimia</taxon>
    </lineage>
</organism>
<protein>
    <recommendedName>
        <fullName evidence="4">Apolipoprotein acyltransferase</fullName>
    </recommendedName>
</protein>
<evidence type="ECO:0000313" key="2">
    <source>
        <dbReference type="EMBL" id="CUK27107.1"/>
    </source>
</evidence>
<evidence type="ECO:0000313" key="3">
    <source>
        <dbReference type="Proteomes" id="UP000051184"/>
    </source>
</evidence>
<gene>
    <name evidence="2" type="ORF">TA5114_02928</name>
</gene>
<keyword evidence="1" id="KW-0472">Membrane</keyword>
<dbReference type="EMBL" id="CYUE01000021">
    <property type="protein sequence ID" value="CUK27107.1"/>
    <property type="molecule type" value="Genomic_DNA"/>
</dbReference>
<accession>A0A0P1IZA6</accession>
<reference evidence="3" key="1">
    <citation type="submission" date="2015-09" db="EMBL/GenBank/DDBJ databases">
        <authorList>
            <person name="Rodrigo-Torres Lidia"/>
            <person name="Arahal R.David."/>
        </authorList>
    </citation>
    <scope>NUCLEOTIDE SEQUENCE [LARGE SCALE GENOMIC DNA]</scope>
    <source>
        <strain evidence="3">CECT 5114</strain>
    </source>
</reference>
<feature type="transmembrane region" description="Helical" evidence="1">
    <location>
        <begin position="27"/>
        <end position="49"/>
    </location>
</feature>
<evidence type="ECO:0008006" key="4">
    <source>
        <dbReference type="Google" id="ProtNLM"/>
    </source>
</evidence>
<dbReference type="Proteomes" id="UP000051184">
    <property type="component" value="Unassembled WGS sequence"/>
</dbReference>